<proteinExistence type="predicted"/>
<feature type="non-terminal residue" evidence="1">
    <location>
        <position position="61"/>
    </location>
</feature>
<dbReference type="AlphaFoldDB" id="A0A3B1CN17"/>
<evidence type="ECO:0000313" key="1">
    <source>
        <dbReference type="EMBL" id="VAX20295.1"/>
    </source>
</evidence>
<gene>
    <name evidence="1" type="ORF">MNBD_IGNAVI01-135</name>
</gene>
<reference evidence="1" key="1">
    <citation type="submission" date="2018-06" db="EMBL/GenBank/DDBJ databases">
        <authorList>
            <person name="Zhirakovskaya E."/>
        </authorList>
    </citation>
    <scope>NUCLEOTIDE SEQUENCE</scope>
</reference>
<organism evidence="1">
    <name type="scientific">hydrothermal vent metagenome</name>
    <dbReference type="NCBI Taxonomy" id="652676"/>
    <lineage>
        <taxon>unclassified sequences</taxon>
        <taxon>metagenomes</taxon>
        <taxon>ecological metagenomes</taxon>
    </lineage>
</organism>
<protein>
    <submittedName>
        <fullName evidence="1">Uncharacterized protein</fullName>
    </submittedName>
</protein>
<name>A0A3B1CN17_9ZZZZ</name>
<dbReference type="EMBL" id="UOGD01000163">
    <property type="protein sequence ID" value="VAX20295.1"/>
    <property type="molecule type" value="Genomic_DNA"/>
</dbReference>
<accession>A0A3B1CN17</accession>
<sequence length="61" mass="7244">MKGKKPQIFNINQKDFEFDKLLEIQNLLNDGEFQKVIEETKTARIKYPNNFFFYTIASIAL</sequence>